<sequence length="377" mass="41299">MPGVKPRQATDKAYSTDLDVERAQSIIEFEFPSIHEQLFESLVTSMRSCANQLRIYSVTQAILSWQNWGQDQHASAVLGLANCLNHLAAASLISTGAGRFKSIYTTSGRDIHNLLRGLLQLCTVFQELSIVAVVLAILQTATAAAVWPLVTLPVAVVSVVITAVRVITWHHPQVSIRVKHWAWWAQMSVQGYLVSVRSRPSSGSDKSPCKAGAWSEGLAQLELMDYQFRHKDQQVVGRLTNSLRAFGLMTLLRAVSEALLMTAYLFGSQTAHAVASLFELVDEVAVTYILFQALRFFDSIITSPAAPDLPAMLEGLGPQNGLAKLFKQLAGITMLLSFVQLAEAFLPPAVEYFFGTTLGSAWASTMRISLDVLKALF</sequence>
<proteinExistence type="predicted"/>
<keyword evidence="3" id="KW-1185">Reference proteome</keyword>
<keyword evidence="1" id="KW-0812">Transmembrane</keyword>
<evidence type="ECO:0000256" key="1">
    <source>
        <dbReference type="SAM" id="Phobius"/>
    </source>
</evidence>
<dbReference type="AlphaFoldDB" id="A0AAW1QX29"/>
<feature type="transmembrane region" description="Helical" evidence="1">
    <location>
        <begin position="144"/>
        <end position="167"/>
    </location>
</feature>
<evidence type="ECO:0000313" key="3">
    <source>
        <dbReference type="Proteomes" id="UP001438707"/>
    </source>
</evidence>
<keyword evidence="1" id="KW-0472">Membrane</keyword>
<accession>A0AAW1QX29</accession>
<evidence type="ECO:0000313" key="2">
    <source>
        <dbReference type="EMBL" id="KAK9825729.1"/>
    </source>
</evidence>
<gene>
    <name evidence="2" type="ORF">WJX74_002022</name>
</gene>
<reference evidence="2 3" key="1">
    <citation type="journal article" date="2024" name="Nat. Commun.">
        <title>Phylogenomics reveals the evolutionary origins of lichenization in chlorophyte algae.</title>
        <authorList>
            <person name="Puginier C."/>
            <person name="Libourel C."/>
            <person name="Otte J."/>
            <person name="Skaloud P."/>
            <person name="Haon M."/>
            <person name="Grisel S."/>
            <person name="Petersen M."/>
            <person name="Berrin J.G."/>
            <person name="Delaux P.M."/>
            <person name="Dal Grande F."/>
            <person name="Keller J."/>
        </authorList>
    </citation>
    <scope>NUCLEOTIDE SEQUENCE [LARGE SCALE GENOMIC DNA]</scope>
    <source>
        <strain evidence="2 3">SAG 2145</strain>
    </source>
</reference>
<protein>
    <submittedName>
        <fullName evidence="2">Uncharacterized protein</fullName>
    </submittedName>
</protein>
<feature type="transmembrane region" description="Helical" evidence="1">
    <location>
        <begin position="118"/>
        <end position="138"/>
    </location>
</feature>
<dbReference type="EMBL" id="JALJOS010000023">
    <property type="protein sequence ID" value="KAK9825729.1"/>
    <property type="molecule type" value="Genomic_DNA"/>
</dbReference>
<dbReference type="Proteomes" id="UP001438707">
    <property type="component" value="Unassembled WGS sequence"/>
</dbReference>
<organism evidence="2 3">
    <name type="scientific">Apatococcus lobatus</name>
    <dbReference type="NCBI Taxonomy" id="904363"/>
    <lineage>
        <taxon>Eukaryota</taxon>
        <taxon>Viridiplantae</taxon>
        <taxon>Chlorophyta</taxon>
        <taxon>core chlorophytes</taxon>
        <taxon>Trebouxiophyceae</taxon>
        <taxon>Chlorellales</taxon>
        <taxon>Chlorellaceae</taxon>
        <taxon>Apatococcus</taxon>
    </lineage>
</organism>
<keyword evidence="1" id="KW-1133">Transmembrane helix</keyword>
<name>A0AAW1QX29_9CHLO</name>
<comment type="caution">
    <text evidence="2">The sequence shown here is derived from an EMBL/GenBank/DDBJ whole genome shotgun (WGS) entry which is preliminary data.</text>
</comment>